<proteinExistence type="predicted"/>
<feature type="compositionally biased region" description="Basic residues" evidence="1">
    <location>
        <begin position="53"/>
        <end position="65"/>
    </location>
</feature>
<protein>
    <submittedName>
        <fullName evidence="2">Uncharacterized protein</fullName>
    </submittedName>
</protein>
<name>A0A4R3I7E2_9GAMM</name>
<evidence type="ECO:0000313" key="3">
    <source>
        <dbReference type="Proteomes" id="UP000295793"/>
    </source>
</evidence>
<evidence type="ECO:0000313" key="2">
    <source>
        <dbReference type="EMBL" id="TCS42075.1"/>
    </source>
</evidence>
<accession>A0A4R3I7E2</accession>
<organism evidence="2 3">
    <name type="scientific">Reinekea marinisedimentorum</name>
    <dbReference type="NCBI Taxonomy" id="230495"/>
    <lineage>
        <taxon>Bacteria</taxon>
        <taxon>Pseudomonadati</taxon>
        <taxon>Pseudomonadota</taxon>
        <taxon>Gammaproteobacteria</taxon>
        <taxon>Oceanospirillales</taxon>
        <taxon>Saccharospirillaceae</taxon>
        <taxon>Reinekea</taxon>
    </lineage>
</organism>
<dbReference type="AlphaFoldDB" id="A0A4R3I7E2"/>
<reference evidence="2 3" key="1">
    <citation type="submission" date="2019-03" db="EMBL/GenBank/DDBJ databases">
        <title>Genomic Encyclopedia of Archaeal and Bacterial Type Strains, Phase II (KMG-II): from individual species to whole genera.</title>
        <authorList>
            <person name="Goeker M."/>
        </authorList>
    </citation>
    <scope>NUCLEOTIDE SEQUENCE [LARGE SCALE GENOMIC DNA]</scope>
    <source>
        <strain evidence="2 3">DSM 15388</strain>
    </source>
</reference>
<evidence type="ECO:0000256" key="1">
    <source>
        <dbReference type="SAM" id="MobiDB-lite"/>
    </source>
</evidence>
<keyword evidence="3" id="KW-1185">Reference proteome</keyword>
<dbReference type="Proteomes" id="UP000295793">
    <property type="component" value="Unassembled WGS sequence"/>
</dbReference>
<dbReference type="EMBL" id="SLZR01000004">
    <property type="protein sequence ID" value="TCS42075.1"/>
    <property type="molecule type" value="Genomic_DNA"/>
</dbReference>
<feature type="region of interest" description="Disordered" evidence="1">
    <location>
        <begin position="44"/>
        <end position="65"/>
    </location>
</feature>
<sequence>MPVIRVGLPEASTFYTKPIVFEIEKCTLFNSIFNLDTCMTEHSENSQSCCGRGGKRPGCGRKPGVKTRPVRLPEWLLDALEEVGDPRKSIVKACMEQYGIQRPANKDRHE</sequence>
<comment type="caution">
    <text evidence="2">The sequence shown here is derived from an EMBL/GenBank/DDBJ whole genome shotgun (WGS) entry which is preliminary data.</text>
</comment>
<gene>
    <name evidence="2" type="ORF">BCF53_104180</name>
</gene>